<dbReference type="AlphaFoldDB" id="A0AAE3IIC2"/>
<sequence length="357" mass="39079">MKSLINIPEKMKALVLYGVGDLRVTEVDVPKLEKGTVLLKIKACGICSSDMPRCFVTGTYHFPTIPGHEFSGQIVAVGDDVDESLLGKRSCVFPMLPCKHCKACKMEEYAQCSGYSYFGSRQDGAWAEYLVVPVWNLVPFDDTLDYKTAALCEPAAVSMHAVNIGDIKEGQNVVIIGTGTIGFMIALFAKERTKTGKVVIAGRSKNKLEYAKKLGFDVVDTSVDDLPAQVKKIIGIDGADVTFEAVGSNEAIASAIESTGALGSIVLVGNPSTDLILPKNIYWSILRKQITVKGSWNSSYNSRVNDWKKALEVFEHSDVNFADLITHTFTIEENEKAFSAIRNTGEFTLKVMFTFDD</sequence>
<evidence type="ECO:0000313" key="7">
    <source>
        <dbReference type="EMBL" id="MCU6705892.1"/>
    </source>
</evidence>
<feature type="domain" description="Alcohol dehydrogenase-like N-terminal" evidence="6">
    <location>
        <begin position="34"/>
        <end position="141"/>
    </location>
</feature>
<evidence type="ECO:0000256" key="4">
    <source>
        <dbReference type="RuleBase" id="RU361277"/>
    </source>
</evidence>
<dbReference type="PANTHER" id="PTHR43401">
    <property type="entry name" value="L-THREONINE 3-DEHYDROGENASE"/>
    <property type="match status" value="1"/>
</dbReference>
<dbReference type="GO" id="GO:0016491">
    <property type="term" value="F:oxidoreductase activity"/>
    <property type="evidence" value="ECO:0007669"/>
    <property type="project" value="UniProtKB-KW"/>
</dbReference>
<dbReference type="GO" id="GO:0008270">
    <property type="term" value="F:zinc ion binding"/>
    <property type="evidence" value="ECO:0007669"/>
    <property type="project" value="InterPro"/>
</dbReference>
<organism evidence="7 8">
    <name type="scientific">Hominimerdicola aceti</name>
    <dbReference type="NCBI Taxonomy" id="2981726"/>
    <lineage>
        <taxon>Bacteria</taxon>
        <taxon>Bacillati</taxon>
        <taxon>Bacillota</taxon>
        <taxon>Clostridia</taxon>
        <taxon>Eubacteriales</taxon>
        <taxon>Oscillospiraceae</taxon>
        <taxon>Hominimerdicola</taxon>
    </lineage>
</organism>
<accession>A0AAE3IIC2</accession>
<gene>
    <name evidence="7" type="ORF">OCV57_08135</name>
</gene>
<comment type="cofactor">
    <cofactor evidence="4">
        <name>Zn(2+)</name>
        <dbReference type="ChEBI" id="CHEBI:29105"/>
    </cofactor>
</comment>
<reference evidence="7 8" key="1">
    <citation type="journal article" date="2021" name="ISME Commun">
        <title>Automated analysis of genomic sequences facilitates high-throughput and comprehensive description of bacteria.</title>
        <authorList>
            <person name="Hitch T.C.A."/>
        </authorList>
    </citation>
    <scope>NUCLEOTIDE SEQUENCE [LARGE SCALE GENOMIC DNA]</scope>
    <source>
        <strain evidence="7 8">Sanger_31</strain>
    </source>
</reference>
<keyword evidence="2 4" id="KW-0862">Zinc</keyword>
<feature type="domain" description="Alcohol dehydrogenase-like C-terminal" evidence="5">
    <location>
        <begin position="181"/>
        <end position="314"/>
    </location>
</feature>
<dbReference type="Pfam" id="PF08240">
    <property type="entry name" value="ADH_N"/>
    <property type="match status" value="1"/>
</dbReference>
<name>A0AAE3IIC2_9FIRM</name>
<dbReference type="PROSITE" id="PS00059">
    <property type="entry name" value="ADH_ZINC"/>
    <property type="match status" value="1"/>
</dbReference>
<evidence type="ECO:0000313" key="8">
    <source>
        <dbReference type="Proteomes" id="UP001208131"/>
    </source>
</evidence>
<evidence type="ECO:0000256" key="2">
    <source>
        <dbReference type="ARBA" id="ARBA00022833"/>
    </source>
</evidence>
<evidence type="ECO:0000256" key="1">
    <source>
        <dbReference type="ARBA" id="ARBA00022723"/>
    </source>
</evidence>
<dbReference type="InterPro" id="IPR013154">
    <property type="entry name" value="ADH-like_N"/>
</dbReference>
<dbReference type="SUPFAM" id="SSF50129">
    <property type="entry name" value="GroES-like"/>
    <property type="match status" value="1"/>
</dbReference>
<keyword evidence="3" id="KW-0560">Oxidoreductase</keyword>
<dbReference type="InterPro" id="IPR013149">
    <property type="entry name" value="ADH-like_C"/>
</dbReference>
<dbReference type="EMBL" id="JAOQJZ010000007">
    <property type="protein sequence ID" value="MCU6705892.1"/>
    <property type="molecule type" value="Genomic_DNA"/>
</dbReference>
<dbReference type="InterPro" id="IPR011032">
    <property type="entry name" value="GroES-like_sf"/>
</dbReference>
<dbReference type="Gene3D" id="3.40.50.720">
    <property type="entry name" value="NAD(P)-binding Rossmann-like Domain"/>
    <property type="match status" value="1"/>
</dbReference>
<dbReference type="Gene3D" id="3.90.180.10">
    <property type="entry name" value="Medium-chain alcohol dehydrogenases, catalytic domain"/>
    <property type="match status" value="1"/>
</dbReference>
<dbReference type="RefSeq" id="WP_022287040.1">
    <property type="nucleotide sequence ID" value="NZ_JAOQJZ010000007.1"/>
</dbReference>
<dbReference type="SUPFAM" id="SSF51735">
    <property type="entry name" value="NAD(P)-binding Rossmann-fold domains"/>
    <property type="match status" value="1"/>
</dbReference>
<keyword evidence="8" id="KW-1185">Reference proteome</keyword>
<evidence type="ECO:0000259" key="5">
    <source>
        <dbReference type="Pfam" id="PF00107"/>
    </source>
</evidence>
<dbReference type="CDD" id="cd08236">
    <property type="entry name" value="sugar_DH"/>
    <property type="match status" value="1"/>
</dbReference>
<evidence type="ECO:0000259" key="6">
    <source>
        <dbReference type="Pfam" id="PF08240"/>
    </source>
</evidence>
<dbReference type="Proteomes" id="UP001208131">
    <property type="component" value="Unassembled WGS sequence"/>
</dbReference>
<comment type="caution">
    <text evidence="7">The sequence shown here is derived from an EMBL/GenBank/DDBJ whole genome shotgun (WGS) entry which is preliminary data.</text>
</comment>
<dbReference type="Pfam" id="PF00107">
    <property type="entry name" value="ADH_zinc_N"/>
    <property type="match status" value="1"/>
</dbReference>
<dbReference type="InterPro" id="IPR050129">
    <property type="entry name" value="Zn_alcohol_dh"/>
</dbReference>
<dbReference type="InterPro" id="IPR036291">
    <property type="entry name" value="NAD(P)-bd_dom_sf"/>
</dbReference>
<dbReference type="InterPro" id="IPR002328">
    <property type="entry name" value="ADH_Zn_CS"/>
</dbReference>
<protein>
    <submittedName>
        <fullName evidence="7">Galactitol-1-phosphate 5-dehydrogenase</fullName>
    </submittedName>
</protein>
<comment type="similarity">
    <text evidence="4">Belongs to the zinc-containing alcohol dehydrogenase family.</text>
</comment>
<dbReference type="PANTHER" id="PTHR43401:SF2">
    <property type="entry name" value="L-THREONINE 3-DEHYDROGENASE"/>
    <property type="match status" value="1"/>
</dbReference>
<proteinExistence type="inferred from homology"/>
<keyword evidence="1 4" id="KW-0479">Metal-binding</keyword>
<evidence type="ECO:0000256" key="3">
    <source>
        <dbReference type="ARBA" id="ARBA00023002"/>
    </source>
</evidence>